<name>A0A8T2S900_CERRI</name>
<feature type="region of interest" description="Disordered" evidence="1">
    <location>
        <begin position="150"/>
        <end position="183"/>
    </location>
</feature>
<feature type="region of interest" description="Disordered" evidence="1">
    <location>
        <begin position="221"/>
        <end position="261"/>
    </location>
</feature>
<feature type="compositionally biased region" description="Polar residues" evidence="1">
    <location>
        <begin position="250"/>
        <end position="261"/>
    </location>
</feature>
<feature type="compositionally biased region" description="Basic residues" evidence="1">
    <location>
        <begin position="26"/>
        <end position="36"/>
    </location>
</feature>
<keyword evidence="4" id="KW-1185">Reference proteome</keyword>
<accession>A0A8T2S900</accession>
<evidence type="ECO:0000259" key="2">
    <source>
        <dbReference type="Pfam" id="PF10650"/>
    </source>
</evidence>
<dbReference type="InterPro" id="IPR039278">
    <property type="entry name" value="Red1"/>
</dbReference>
<dbReference type="OrthoDB" id="1922977at2759"/>
<evidence type="ECO:0000256" key="1">
    <source>
        <dbReference type="SAM" id="MobiDB-lite"/>
    </source>
</evidence>
<feature type="compositionally biased region" description="Low complexity" evidence="1">
    <location>
        <begin position="59"/>
        <end position="73"/>
    </location>
</feature>
<reference evidence="3" key="1">
    <citation type="submission" date="2021-08" db="EMBL/GenBank/DDBJ databases">
        <title>WGS assembly of Ceratopteris richardii.</title>
        <authorList>
            <person name="Marchant D.B."/>
            <person name="Chen G."/>
            <person name="Jenkins J."/>
            <person name="Shu S."/>
            <person name="Leebens-Mack J."/>
            <person name="Grimwood J."/>
            <person name="Schmutz J."/>
            <person name="Soltis P."/>
            <person name="Soltis D."/>
            <person name="Chen Z.-H."/>
        </authorList>
    </citation>
    <scope>NUCLEOTIDE SEQUENCE</scope>
    <source>
        <strain evidence="3">Whitten #5841</strain>
        <tissue evidence="3">Leaf</tissue>
    </source>
</reference>
<dbReference type="InterPro" id="IPR019607">
    <property type="entry name" value="Putative_zinc-finger_domain"/>
</dbReference>
<feature type="region of interest" description="Disordered" evidence="1">
    <location>
        <begin position="59"/>
        <end position="93"/>
    </location>
</feature>
<feature type="region of interest" description="Disordered" evidence="1">
    <location>
        <begin position="25"/>
        <end position="45"/>
    </location>
</feature>
<evidence type="ECO:0000313" key="3">
    <source>
        <dbReference type="EMBL" id="KAH7307464.1"/>
    </source>
</evidence>
<dbReference type="PANTHER" id="PTHR21563">
    <property type="entry name" value="ZINC FINGER C3H1 DOMAIN-CONTAINING PROTEIN"/>
    <property type="match status" value="1"/>
</dbReference>
<sequence length="2204" mass="245309">MMVDSKEIEELRALVLASIPTEARKITPRHNRKRSRTLADTEEGEILSDEDLVTAVALASTSSSPTSNSETHAPNTSSTYVSQRGMQPVSSEFPSAISTEAPSLMTVMPQIHTINSQENGDLVSNRMSTVWTSNNETVKVDSAAKSELVKLSHQISRPKSIPRPSRMSSSSMSSRLPTAPPVSVGVRKEAETFLASLNLTTIASSSHLSGDRDSSLVIKFSDDESDSDREQDGQIPKNRPNAKRIVNESHLPSSSGIVRPSLTSQTTNDLISEIDRFKKQIAAIERAKKGVPIMKTSKLTLTDAARQTNSKPVLTPSLRAVPVELESLRQQIAAKENELKLRKRKGSKELSNVGIASTSSWLADTSGTLDPRMISAEKSENEAANTAVYLENAPGVLRFQASEVFKGSNASSAILSQEMHSEQIYASHDVDSALAVPREMVPPETVCMVARSGALAKGNDAEPISNEIAKPASEENDPTKLGARISETIGNQAHISLKRGGHECELGSDMVKRIRTKEPVSMPLSNLVLNGSREGHKSAHFDSADTSLNGKSAVVNMSEGVEFSQSKYQFLPVQEIQTMTATDPLENTETGTVKKRSHPQIRNASHGIDSAAFQVTEGEIVADNDNHVFRTARFDCCTELPHKVIEGALQLDDPVEEDILKHVNTRIHTNASLQSTPVNVVVKQHGEGSLSARDQNIIQGALIGTNSSCSSLPMWDYNNTNVSFIPNADQRLEYENDSLWKLQEDEDAIDRELEEARKDRHRCEIQEHFARRQYRDAQEALHTANLRCQLLLQRREMLSASIKAAQFRMASNGLSGVSHQTEGTLISLGVSNELGKDTFSFRTSIWARERDKDKNASLELMSNQHDFSSASEQAKAHTSFLEAKYQNVNEKGNESVVIADPSARKTREDHVENLNVYVRDENFDALQSRHSSPPKVLLGSQVKGSGLCSGDVVTESGSQSEMGEENCQASSENRLHSTVPAGMIPKTTGRSSLGFSSASFATDLGEVGNQDSNMREKVRRLKGQEVNSREQELPARHLHASCAQANLNEGLALKRTVNGASSSPSKGHTTSRNEPYSLILGSCEHELGPKSEAQLKIISTSEEFKQLNEEGAASGDESIIRNKDQELTKLTVTDSFTNREKVCSLKVLVSSDLKSPKTVYDERVQLNERTKGCGEDFSYRRICKLDSMRPQLSESQELPVVDPGKEVGNARTYSKTDLCMVSLVENTPMNSNKVNASESSRPVCLITSVSLQLLFRNMPNSEFSNVWKMLIQSGKGDQMVHVPSENYESPLSVFHSYSGIVHCEHPHSGRSGSQVYRFNPHKILCMFEHRGKCNDDKCPWQHKRDYILPKCDGVHCCTEVSALQIVPRDDFSPSESKQGDLNEIQETTGTTFLQPCWTLNVQCLEVPLYRMGPHATRMQGVEVFPLFLISKGRFNSRVPFLAHRRQTPMDVPYLFDSSLKQPLTNDFSLISNELCVEDRPWIQDKVHQSGVSKDTESLLEAALELIDYDIEVQKLELRKQVLYVLSRGLEVNPCSVPLWVVYLKLFCRWQHDSNNDDLFLSAVQHNNGSYELWMMFINTRRHIKDRLEAYESAIVTLGRSGDPQYHALGNKSCLLLDLSLQKLNFLCMADMKQEAVIWINNLSRLASEDSQDYDRDDASSAWTILTCLTRSDLCVLWICCAFVILRSRLPDIVAERLGYKQQLFFHDIWPDSEKPLGSASEVMRLMQTAASHGTGCMKLDVNEFQEKEINEAKKAFIASYVQCAAVCEGLDCSFGIADKYFKNFSSSVELTLLRARLERHYRGESASLDTFEVAISCWPLDQSGKMRLWNQYIGFAFEAKGTKFLSCLMIRCANEIYNSDSYKSLYGKFDSHLSGLVDNVEKLDEHTPITSSEVSIFFQKACETLPVIVRRQMMKTAGFSGQQFSYQDAAYAFLNLAFFETLNKNQIAARYALQSSLNVAVDSDSMIHCLQEIAVFTFKGLDNLTGLSPSDHSNKVFEILDRCIIESRMLGGIYHLSKGFCDSIRRRRVGHFVDTLLCCSSSDCSVLNSVLESIHGPSLLPIETLAWTDVLDFAEKMLEVLPSNVKLAISICRVVQNKLPEVNAKSGSATLLWCSSLLIDSLSQSSPKAPLYRWLEAGGFLKMLDHDILLEEFYWLALSVYPFSSSIWHRLLEVSRRTGNFESALNISKDKGVKLELAVIRNER</sequence>
<dbReference type="GO" id="GO:0000178">
    <property type="term" value="C:exosome (RNase complex)"/>
    <property type="evidence" value="ECO:0007669"/>
    <property type="project" value="TreeGrafter"/>
</dbReference>
<dbReference type="PANTHER" id="PTHR21563:SF3">
    <property type="entry name" value="ZINC FINGER C3H1 DOMAIN-CONTAINING PROTEIN"/>
    <property type="match status" value="1"/>
</dbReference>
<dbReference type="EMBL" id="CM035427">
    <property type="protein sequence ID" value="KAH7307464.1"/>
    <property type="molecule type" value="Genomic_DNA"/>
</dbReference>
<comment type="caution">
    <text evidence="3">The sequence shown here is derived from an EMBL/GenBank/DDBJ whole genome shotgun (WGS) entry which is preliminary data.</text>
</comment>
<feature type="domain" description="Putative zinc-finger" evidence="2">
    <location>
        <begin position="1324"/>
        <end position="1342"/>
    </location>
</feature>
<proteinExistence type="predicted"/>
<organism evidence="3 4">
    <name type="scientific">Ceratopteris richardii</name>
    <name type="common">Triangle waterfern</name>
    <dbReference type="NCBI Taxonomy" id="49495"/>
    <lineage>
        <taxon>Eukaryota</taxon>
        <taxon>Viridiplantae</taxon>
        <taxon>Streptophyta</taxon>
        <taxon>Embryophyta</taxon>
        <taxon>Tracheophyta</taxon>
        <taxon>Polypodiopsida</taxon>
        <taxon>Polypodiidae</taxon>
        <taxon>Polypodiales</taxon>
        <taxon>Pteridineae</taxon>
        <taxon>Pteridaceae</taxon>
        <taxon>Parkerioideae</taxon>
        <taxon>Ceratopteris</taxon>
    </lineage>
</organism>
<feature type="compositionally biased region" description="Low complexity" evidence="1">
    <location>
        <begin position="155"/>
        <end position="175"/>
    </location>
</feature>
<gene>
    <name evidence="3" type="ORF">KP509_22G060700</name>
</gene>
<protein>
    <recommendedName>
        <fullName evidence="2">Putative zinc-finger domain-containing protein</fullName>
    </recommendedName>
</protein>
<feature type="compositionally biased region" description="Polar residues" evidence="1">
    <location>
        <begin position="74"/>
        <end position="93"/>
    </location>
</feature>
<dbReference type="Proteomes" id="UP000825935">
    <property type="component" value="Chromosome 22"/>
</dbReference>
<dbReference type="Pfam" id="PF10650">
    <property type="entry name" value="zf-C3H1"/>
    <property type="match status" value="1"/>
</dbReference>
<evidence type="ECO:0000313" key="4">
    <source>
        <dbReference type="Proteomes" id="UP000825935"/>
    </source>
</evidence>
<dbReference type="GO" id="GO:0005634">
    <property type="term" value="C:nucleus"/>
    <property type="evidence" value="ECO:0007669"/>
    <property type="project" value="TreeGrafter"/>
</dbReference>